<feature type="transmembrane region" description="Helical" evidence="1">
    <location>
        <begin position="58"/>
        <end position="76"/>
    </location>
</feature>
<gene>
    <name evidence="2" type="ORF">METZ01_LOCUS431024</name>
</gene>
<protein>
    <submittedName>
        <fullName evidence="2">Uncharacterized protein</fullName>
    </submittedName>
</protein>
<evidence type="ECO:0000313" key="2">
    <source>
        <dbReference type="EMBL" id="SVD78170.1"/>
    </source>
</evidence>
<evidence type="ECO:0000256" key="1">
    <source>
        <dbReference type="SAM" id="Phobius"/>
    </source>
</evidence>
<dbReference type="EMBL" id="UINC01172871">
    <property type="protein sequence ID" value="SVD78170.1"/>
    <property type="molecule type" value="Genomic_DNA"/>
</dbReference>
<organism evidence="2">
    <name type="scientific">marine metagenome</name>
    <dbReference type="NCBI Taxonomy" id="408172"/>
    <lineage>
        <taxon>unclassified sequences</taxon>
        <taxon>metagenomes</taxon>
        <taxon>ecological metagenomes</taxon>
    </lineage>
</organism>
<keyword evidence="1" id="KW-1133">Transmembrane helix</keyword>
<proteinExistence type="predicted"/>
<dbReference type="AlphaFoldDB" id="A0A382Y4W2"/>
<reference evidence="2" key="1">
    <citation type="submission" date="2018-05" db="EMBL/GenBank/DDBJ databases">
        <authorList>
            <person name="Lanie J.A."/>
            <person name="Ng W.-L."/>
            <person name="Kazmierczak K.M."/>
            <person name="Andrzejewski T.M."/>
            <person name="Davidsen T.M."/>
            <person name="Wayne K.J."/>
            <person name="Tettelin H."/>
            <person name="Glass J.I."/>
            <person name="Rusch D."/>
            <person name="Podicherti R."/>
            <person name="Tsui H.-C.T."/>
            <person name="Winkler M.E."/>
        </authorList>
    </citation>
    <scope>NUCLEOTIDE SEQUENCE</scope>
</reference>
<feature type="transmembrane region" description="Helical" evidence="1">
    <location>
        <begin position="21"/>
        <end position="38"/>
    </location>
</feature>
<sequence>MFKYYATGKTLPNHVKYMISFFILLMSSFSAYFVWLVSTKGDGTLQDPSSWDGADPGFGSGTILLVGLIGILYVFTRVKSRK</sequence>
<name>A0A382Y4W2_9ZZZZ</name>
<keyword evidence="1" id="KW-0812">Transmembrane</keyword>
<accession>A0A382Y4W2</accession>
<keyword evidence="1" id="KW-0472">Membrane</keyword>